<dbReference type="EMBL" id="CM042046">
    <property type="protein sequence ID" value="KAI3676753.1"/>
    <property type="molecule type" value="Genomic_DNA"/>
</dbReference>
<dbReference type="Proteomes" id="UP001056120">
    <property type="component" value="Linkage Group LG29"/>
</dbReference>
<reference evidence="1 2" key="2">
    <citation type="journal article" date="2022" name="Mol. Ecol. Resour.">
        <title>The genomes of chicory, endive, great burdock and yacon provide insights into Asteraceae paleo-polyploidization history and plant inulin production.</title>
        <authorList>
            <person name="Fan W."/>
            <person name="Wang S."/>
            <person name="Wang H."/>
            <person name="Wang A."/>
            <person name="Jiang F."/>
            <person name="Liu H."/>
            <person name="Zhao H."/>
            <person name="Xu D."/>
            <person name="Zhang Y."/>
        </authorList>
    </citation>
    <scope>NUCLEOTIDE SEQUENCE [LARGE SCALE GENOMIC DNA]</scope>
    <source>
        <strain evidence="2">cv. Yunnan</strain>
        <tissue evidence="1">Leaves</tissue>
    </source>
</reference>
<comment type="caution">
    <text evidence="1">The sequence shown here is derived from an EMBL/GenBank/DDBJ whole genome shotgun (WGS) entry which is preliminary data.</text>
</comment>
<evidence type="ECO:0000313" key="1">
    <source>
        <dbReference type="EMBL" id="KAI3676753.1"/>
    </source>
</evidence>
<reference evidence="2" key="1">
    <citation type="journal article" date="2022" name="Mol. Ecol. Resour.">
        <title>The genomes of chicory, endive, great burdock and yacon provide insights into Asteraceae palaeo-polyploidization history and plant inulin production.</title>
        <authorList>
            <person name="Fan W."/>
            <person name="Wang S."/>
            <person name="Wang H."/>
            <person name="Wang A."/>
            <person name="Jiang F."/>
            <person name="Liu H."/>
            <person name="Zhao H."/>
            <person name="Xu D."/>
            <person name="Zhang Y."/>
        </authorList>
    </citation>
    <scope>NUCLEOTIDE SEQUENCE [LARGE SCALE GENOMIC DNA]</scope>
    <source>
        <strain evidence="2">cv. Yunnan</strain>
    </source>
</reference>
<name>A0ACB8XZU0_9ASTR</name>
<accession>A0ACB8XZU0</accession>
<protein>
    <submittedName>
        <fullName evidence="1">Uncharacterized protein</fullName>
    </submittedName>
</protein>
<proteinExistence type="predicted"/>
<gene>
    <name evidence="1" type="ORF">L1987_86366</name>
</gene>
<organism evidence="1 2">
    <name type="scientific">Smallanthus sonchifolius</name>
    <dbReference type="NCBI Taxonomy" id="185202"/>
    <lineage>
        <taxon>Eukaryota</taxon>
        <taxon>Viridiplantae</taxon>
        <taxon>Streptophyta</taxon>
        <taxon>Embryophyta</taxon>
        <taxon>Tracheophyta</taxon>
        <taxon>Spermatophyta</taxon>
        <taxon>Magnoliopsida</taxon>
        <taxon>eudicotyledons</taxon>
        <taxon>Gunneridae</taxon>
        <taxon>Pentapetalae</taxon>
        <taxon>asterids</taxon>
        <taxon>campanulids</taxon>
        <taxon>Asterales</taxon>
        <taxon>Asteraceae</taxon>
        <taxon>Asteroideae</taxon>
        <taxon>Heliantheae alliance</taxon>
        <taxon>Millerieae</taxon>
        <taxon>Smallanthus</taxon>
    </lineage>
</organism>
<keyword evidence="2" id="KW-1185">Reference proteome</keyword>
<evidence type="ECO:0000313" key="2">
    <source>
        <dbReference type="Proteomes" id="UP001056120"/>
    </source>
</evidence>
<sequence length="95" mass="11648">MKKIEEPPSLLSPEKEEEIFKNLKKYSKKYDVQDQDISVLLNEQDCEKRKELKDEWERWVNEWKQYHDPEKMEYEAEDIEVEELLDVSEEVIKDV</sequence>